<keyword evidence="1 3" id="KW-0808">Transferase</keyword>
<organism evidence="3 4">
    <name type="scientific">Alginatibacterium sediminis</name>
    <dbReference type="NCBI Taxonomy" id="2164068"/>
    <lineage>
        <taxon>Bacteria</taxon>
        <taxon>Pseudomonadati</taxon>
        <taxon>Pseudomonadota</taxon>
        <taxon>Gammaproteobacteria</taxon>
        <taxon>Alteromonadales</taxon>
        <taxon>Alteromonadaceae</taxon>
        <taxon>Alginatibacterium</taxon>
    </lineage>
</organism>
<protein>
    <submittedName>
        <fullName evidence="3">Acyltransferase</fullName>
    </submittedName>
</protein>
<dbReference type="GO" id="GO:0016746">
    <property type="term" value="F:acyltransferase activity"/>
    <property type="evidence" value="ECO:0007669"/>
    <property type="project" value="UniProtKB-KW"/>
</dbReference>
<dbReference type="Proteomes" id="UP000286482">
    <property type="component" value="Unassembled WGS sequence"/>
</dbReference>
<dbReference type="AlphaFoldDB" id="A0A420EE35"/>
<dbReference type="InterPro" id="IPR011004">
    <property type="entry name" value="Trimer_LpxA-like_sf"/>
</dbReference>
<evidence type="ECO:0000256" key="2">
    <source>
        <dbReference type="ARBA" id="ARBA00022737"/>
    </source>
</evidence>
<evidence type="ECO:0000313" key="4">
    <source>
        <dbReference type="Proteomes" id="UP000286482"/>
    </source>
</evidence>
<gene>
    <name evidence="3" type="ORF">DBZ36_10395</name>
</gene>
<reference evidence="3 4" key="1">
    <citation type="submission" date="2018-09" db="EMBL/GenBank/DDBJ databases">
        <authorList>
            <person name="Wang Z."/>
        </authorList>
    </citation>
    <scope>NUCLEOTIDE SEQUENCE [LARGE SCALE GENOMIC DNA]</scope>
    <source>
        <strain evidence="3 4">ALS 81</strain>
    </source>
</reference>
<keyword evidence="4" id="KW-1185">Reference proteome</keyword>
<keyword evidence="2" id="KW-0677">Repeat</keyword>
<dbReference type="InterPro" id="IPR051159">
    <property type="entry name" value="Hexapeptide_acetyltransf"/>
</dbReference>
<dbReference type="InterPro" id="IPR018357">
    <property type="entry name" value="Hexapep_transf_CS"/>
</dbReference>
<sequence>MIANTRVWLKHSQHPLAQFSFKQLKAIRQFNLPKIPLIFDLCYRLWVFASSVVTAVLRVLWWTPLFRGQTQGTSRRLYLYGGIPLLGEGLVMQIGDDCRISAHTTFSGRSEQGKPARLSIGNNVDIGWQCTIAVGTKVTIADNVRIAQGCFIAGYSGHPLQADLRAAGHAEPAHSRSSVVLERDVWLASKVSVLPGVTIGQGTVVATGSIVTRSLPDGVLAAGIPAKVIRKLEDSSNA</sequence>
<dbReference type="PANTHER" id="PTHR23416:SF78">
    <property type="entry name" value="LIPOPOLYSACCHARIDE BIOSYNTHESIS O-ACETYL TRANSFERASE WBBJ-RELATED"/>
    <property type="match status" value="1"/>
</dbReference>
<keyword evidence="3" id="KW-0012">Acyltransferase</keyword>
<dbReference type="CDD" id="cd04647">
    <property type="entry name" value="LbH_MAT_like"/>
    <property type="match status" value="1"/>
</dbReference>
<dbReference type="EMBL" id="RAQO01000005">
    <property type="protein sequence ID" value="RKF18902.1"/>
    <property type="molecule type" value="Genomic_DNA"/>
</dbReference>
<dbReference type="Gene3D" id="2.160.10.10">
    <property type="entry name" value="Hexapeptide repeat proteins"/>
    <property type="match status" value="1"/>
</dbReference>
<dbReference type="PROSITE" id="PS00101">
    <property type="entry name" value="HEXAPEP_TRANSFERASES"/>
    <property type="match status" value="1"/>
</dbReference>
<dbReference type="PANTHER" id="PTHR23416">
    <property type="entry name" value="SIALIC ACID SYNTHASE-RELATED"/>
    <property type="match status" value="1"/>
</dbReference>
<evidence type="ECO:0000313" key="3">
    <source>
        <dbReference type="EMBL" id="RKF18902.1"/>
    </source>
</evidence>
<dbReference type="SUPFAM" id="SSF51161">
    <property type="entry name" value="Trimeric LpxA-like enzymes"/>
    <property type="match status" value="1"/>
</dbReference>
<accession>A0A420EE35</accession>
<name>A0A420EE35_9ALTE</name>
<proteinExistence type="predicted"/>
<dbReference type="OrthoDB" id="9815592at2"/>
<comment type="caution">
    <text evidence="3">The sequence shown here is derived from an EMBL/GenBank/DDBJ whole genome shotgun (WGS) entry which is preliminary data.</text>
</comment>
<evidence type="ECO:0000256" key="1">
    <source>
        <dbReference type="ARBA" id="ARBA00022679"/>
    </source>
</evidence>